<dbReference type="EMBL" id="UINC01004221">
    <property type="protein sequence ID" value="SVA12710.1"/>
    <property type="molecule type" value="Genomic_DNA"/>
</dbReference>
<accession>A0A381T952</accession>
<evidence type="ECO:0000313" key="2">
    <source>
        <dbReference type="EMBL" id="SVA12710.1"/>
    </source>
</evidence>
<organism evidence="2">
    <name type="scientific">marine metagenome</name>
    <dbReference type="NCBI Taxonomy" id="408172"/>
    <lineage>
        <taxon>unclassified sequences</taxon>
        <taxon>metagenomes</taxon>
        <taxon>ecological metagenomes</taxon>
    </lineage>
</organism>
<sequence length="213" mass="22121">MLTGSMLVFGPLLGIIMVFIEPSGTDEEAFTVVAQTMLDNSAQAIISMVGFTVAMLATTIGTAYLARSMQGEQKPGSDLAGLASVLAFLSAGVVIVSVGIEMIIYDSMWTDQGGDATSAIAIGEAVSRNIFMFMGVSAVLLGIAIFRQKNLNQIVGVITALFGACISVGSLASSFMTSSGSENIGGLVWFIGFLGWIVMTVVLGGLTIKQARN</sequence>
<feature type="transmembrane region" description="Helical" evidence="1">
    <location>
        <begin position="7"/>
        <end position="24"/>
    </location>
</feature>
<feature type="transmembrane region" description="Helical" evidence="1">
    <location>
        <begin position="125"/>
        <end position="146"/>
    </location>
</feature>
<feature type="transmembrane region" description="Helical" evidence="1">
    <location>
        <begin position="153"/>
        <end position="175"/>
    </location>
</feature>
<evidence type="ECO:0008006" key="3">
    <source>
        <dbReference type="Google" id="ProtNLM"/>
    </source>
</evidence>
<evidence type="ECO:0000256" key="1">
    <source>
        <dbReference type="SAM" id="Phobius"/>
    </source>
</evidence>
<protein>
    <recommendedName>
        <fullName evidence="3">DUF4386 domain-containing protein</fullName>
    </recommendedName>
</protein>
<name>A0A381T952_9ZZZZ</name>
<feature type="transmembrane region" description="Helical" evidence="1">
    <location>
        <begin position="79"/>
        <end position="105"/>
    </location>
</feature>
<feature type="transmembrane region" description="Helical" evidence="1">
    <location>
        <begin position="187"/>
        <end position="208"/>
    </location>
</feature>
<dbReference type="AlphaFoldDB" id="A0A381T952"/>
<proteinExistence type="predicted"/>
<reference evidence="2" key="1">
    <citation type="submission" date="2018-05" db="EMBL/GenBank/DDBJ databases">
        <authorList>
            <person name="Lanie J.A."/>
            <person name="Ng W.-L."/>
            <person name="Kazmierczak K.M."/>
            <person name="Andrzejewski T.M."/>
            <person name="Davidsen T.M."/>
            <person name="Wayne K.J."/>
            <person name="Tettelin H."/>
            <person name="Glass J.I."/>
            <person name="Rusch D."/>
            <person name="Podicherti R."/>
            <person name="Tsui H.-C.T."/>
            <person name="Winkler M.E."/>
        </authorList>
    </citation>
    <scope>NUCLEOTIDE SEQUENCE</scope>
</reference>
<keyword evidence="1" id="KW-0472">Membrane</keyword>
<gene>
    <name evidence="2" type="ORF">METZ01_LOCUS65564</name>
</gene>
<keyword evidence="1" id="KW-1133">Transmembrane helix</keyword>
<feature type="transmembrane region" description="Helical" evidence="1">
    <location>
        <begin position="44"/>
        <end position="67"/>
    </location>
</feature>
<keyword evidence="1" id="KW-0812">Transmembrane</keyword>